<dbReference type="AlphaFoldDB" id="N1JDX5"/>
<protein>
    <submittedName>
        <fullName evidence="1">Putative Bgh-specific protein</fullName>
    </submittedName>
</protein>
<proteinExistence type="predicted"/>
<gene>
    <name evidence="1" type="ORF">BGHDH14_bghG004669000001001</name>
</gene>
<reference evidence="1 2" key="1">
    <citation type="journal article" date="2010" name="Science">
        <title>Genome expansion and gene loss in powdery mildew fungi reveal tradeoffs in extreme parasitism.</title>
        <authorList>
            <person name="Spanu P.D."/>
            <person name="Abbott J.C."/>
            <person name="Amselem J."/>
            <person name="Burgis T.A."/>
            <person name="Soanes D.M."/>
            <person name="Stueber K."/>
            <person name="Ver Loren van Themaat E."/>
            <person name="Brown J.K.M."/>
            <person name="Butcher S.A."/>
            <person name="Gurr S.J."/>
            <person name="Lebrun M.-H."/>
            <person name="Ridout C.J."/>
            <person name="Schulze-Lefert P."/>
            <person name="Talbot N.J."/>
            <person name="Ahmadinejad N."/>
            <person name="Ametz C."/>
            <person name="Barton G.R."/>
            <person name="Benjdia M."/>
            <person name="Bidzinski P."/>
            <person name="Bindschedler L.V."/>
            <person name="Both M."/>
            <person name="Brewer M.T."/>
            <person name="Cadle-Davidson L."/>
            <person name="Cadle-Davidson M.M."/>
            <person name="Collemare J."/>
            <person name="Cramer R."/>
            <person name="Frenkel O."/>
            <person name="Godfrey D."/>
            <person name="Harriman J."/>
            <person name="Hoede C."/>
            <person name="King B.C."/>
            <person name="Klages S."/>
            <person name="Kleemann J."/>
            <person name="Knoll D."/>
            <person name="Koti P.S."/>
            <person name="Kreplak J."/>
            <person name="Lopez-Ruiz F.J."/>
            <person name="Lu X."/>
            <person name="Maekawa T."/>
            <person name="Mahanil S."/>
            <person name="Micali C."/>
            <person name="Milgroom M.G."/>
            <person name="Montana G."/>
            <person name="Noir S."/>
            <person name="O'Connell R.J."/>
            <person name="Oberhaensli S."/>
            <person name="Parlange F."/>
            <person name="Pedersen C."/>
            <person name="Quesneville H."/>
            <person name="Reinhardt R."/>
            <person name="Rott M."/>
            <person name="Sacristan S."/>
            <person name="Schmidt S.M."/>
            <person name="Schoen M."/>
            <person name="Skamnioti P."/>
            <person name="Sommer H."/>
            <person name="Stephens A."/>
            <person name="Takahara H."/>
            <person name="Thordal-Christensen H."/>
            <person name="Vigouroux M."/>
            <person name="Wessling R."/>
            <person name="Wicker T."/>
            <person name="Panstruga R."/>
        </authorList>
    </citation>
    <scope>NUCLEOTIDE SEQUENCE [LARGE SCALE GENOMIC DNA]</scope>
    <source>
        <strain evidence="1">DH14</strain>
    </source>
</reference>
<name>N1JDX5_BLUG1</name>
<evidence type="ECO:0000313" key="2">
    <source>
        <dbReference type="Proteomes" id="UP000015441"/>
    </source>
</evidence>
<dbReference type="HOGENOM" id="CLU_2026319_0_0_1"/>
<dbReference type="InParanoid" id="N1JDX5"/>
<comment type="caution">
    <text evidence="1">The sequence shown here is derived from an EMBL/GenBank/DDBJ whole genome shotgun (WGS) entry which is preliminary data.</text>
</comment>
<dbReference type="EMBL" id="CAUH01004669">
    <property type="protein sequence ID" value="CCU80391.1"/>
    <property type="molecule type" value="Genomic_DNA"/>
</dbReference>
<dbReference type="Proteomes" id="UP000015441">
    <property type="component" value="Unassembled WGS sequence"/>
</dbReference>
<keyword evidence="2" id="KW-1185">Reference proteome</keyword>
<accession>N1JDX5</accession>
<organism evidence="1 2">
    <name type="scientific">Blumeria graminis f. sp. hordei (strain DH14)</name>
    <name type="common">Barley powdery mildew</name>
    <name type="synonym">Oidium monilioides f. sp. hordei</name>
    <dbReference type="NCBI Taxonomy" id="546991"/>
    <lineage>
        <taxon>Eukaryota</taxon>
        <taxon>Fungi</taxon>
        <taxon>Dikarya</taxon>
        <taxon>Ascomycota</taxon>
        <taxon>Pezizomycotina</taxon>
        <taxon>Leotiomycetes</taxon>
        <taxon>Erysiphales</taxon>
        <taxon>Erysiphaceae</taxon>
        <taxon>Blumeria</taxon>
        <taxon>Blumeria hordei</taxon>
    </lineage>
</organism>
<sequence length="122" mass="13546">MISCAFVLILRYVNPNGHLENDPTRYPYHLERLAILGSDGGRSYYAAYDNPSPGKFPIPDTKYNLAVTIKNDVLDGTNIKAYCSNTMSSVEIAEILGSVMSSEKADYQDLVPDDPKYDTCLD</sequence>
<evidence type="ECO:0000313" key="1">
    <source>
        <dbReference type="EMBL" id="CCU80391.1"/>
    </source>
</evidence>